<dbReference type="AlphaFoldDB" id="A0A177DU67"/>
<reference evidence="1 2" key="1">
    <citation type="submission" date="2016-05" db="EMBL/GenBank/DDBJ databases">
        <title>Comparative analysis of secretome profiles of manganese(II)-oxidizing ascomycete fungi.</title>
        <authorList>
            <consortium name="DOE Joint Genome Institute"/>
            <person name="Zeiner C.A."/>
            <person name="Purvine S.O."/>
            <person name="Zink E.M."/>
            <person name="Wu S."/>
            <person name="Pasa-Tolic L."/>
            <person name="Chaput D.L."/>
            <person name="Haridas S."/>
            <person name="Grigoriev I.V."/>
            <person name="Santelli C.M."/>
            <person name="Hansel C.M."/>
        </authorList>
    </citation>
    <scope>NUCLEOTIDE SEQUENCE [LARGE SCALE GENOMIC DNA]</scope>
    <source>
        <strain evidence="1 2">SRC1lrK2f</strain>
    </source>
</reference>
<proteinExistence type="predicted"/>
<dbReference type="GeneID" id="29118369"/>
<dbReference type="Proteomes" id="UP000077248">
    <property type="component" value="Unassembled WGS sequence"/>
</dbReference>
<evidence type="ECO:0000313" key="2">
    <source>
        <dbReference type="Proteomes" id="UP000077248"/>
    </source>
</evidence>
<organism evidence="1 2">
    <name type="scientific">Alternaria alternata</name>
    <name type="common">Alternaria rot fungus</name>
    <name type="synonym">Torula alternata</name>
    <dbReference type="NCBI Taxonomy" id="5599"/>
    <lineage>
        <taxon>Eukaryota</taxon>
        <taxon>Fungi</taxon>
        <taxon>Dikarya</taxon>
        <taxon>Ascomycota</taxon>
        <taxon>Pezizomycotina</taxon>
        <taxon>Dothideomycetes</taxon>
        <taxon>Pleosporomycetidae</taxon>
        <taxon>Pleosporales</taxon>
        <taxon>Pleosporineae</taxon>
        <taxon>Pleosporaceae</taxon>
        <taxon>Alternaria</taxon>
        <taxon>Alternaria sect. Alternaria</taxon>
        <taxon>Alternaria alternata complex</taxon>
    </lineage>
</organism>
<name>A0A177DU67_ALTAL</name>
<evidence type="ECO:0000313" key="1">
    <source>
        <dbReference type="EMBL" id="OAG23087.1"/>
    </source>
</evidence>
<gene>
    <name evidence="1" type="ORF">CC77DRAFT_693519</name>
</gene>
<dbReference type="EMBL" id="KV441473">
    <property type="protein sequence ID" value="OAG23087.1"/>
    <property type="molecule type" value="Genomic_DNA"/>
</dbReference>
<sequence length="194" mass="21105">MLECSISARLSPLARLPQGQAAADVHRKAGADNRLHAATPITCMSVGVHLLAAVTSLVLQTLCNCLCRFTLTLQLYLAWRLTRPVREERLGAAASTENNNTLHGGCAKLCPLPTLAVTCRSMRWFIDGQPASLCANASAYLMTRHCGEKHLGTARSAGCSQTEFFEFGQNTVRVRRQLTTLLLQDGPAPSHHMH</sequence>
<dbReference type="KEGG" id="aalt:CC77DRAFT_693519"/>
<protein>
    <submittedName>
        <fullName evidence="1">Uncharacterized protein</fullName>
    </submittedName>
</protein>
<keyword evidence="2" id="KW-1185">Reference proteome</keyword>
<dbReference type="VEuPathDB" id="FungiDB:CC77DRAFT_693519"/>
<accession>A0A177DU67</accession>
<dbReference type="RefSeq" id="XP_018388508.1">
    <property type="nucleotide sequence ID" value="XM_018532775.1"/>
</dbReference>